<gene>
    <name evidence="1" type="ORF">ABC974_09075</name>
</gene>
<reference evidence="1 2" key="1">
    <citation type="submission" date="2024-05" db="EMBL/GenBank/DDBJ databases">
        <authorList>
            <person name="Liu Q."/>
            <person name="Xin Y.-H."/>
        </authorList>
    </citation>
    <scope>NUCLEOTIDE SEQUENCE [LARGE SCALE GENOMIC DNA]</scope>
    <source>
        <strain evidence="1 2">CGMCC 1.10181</strain>
    </source>
</reference>
<protein>
    <submittedName>
        <fullName evidence="1">Uncharacterized protein</fullName>
    </submittedName>
</protein>
<dbReference type="EMBL" id="JBDIME010000005">
    <property type="protein sequence ID" value="MEN2789776.1"/>
    <property type="molecule type" value="Genomic_DNA"/>
</dbReference>
<name>A0ABU9Y1U8_9SPHN</name>
<organism evidence="1 2">
    <name type="scientific">Sphingomonas oligophenolica</name>
    <dbReference type="NCBI Taxonomy" id="301154"/>
    <lineage>
        <taxon>Bacteria</taxon>
        <taxon>Pseudomonadati</taxon>
        <taxon>Pseudomonadota</taxon>
        <taxon>Alphaproteobacteria</taxon>
        <taxon>Sphingomonadales</taxon>
        <taxon>Sphingomonadaceae</taxon>
        <taxon>Sphingomonas</taxon>
    </lineage>
</organism>
<accession>A0ABU9Y1U8</accession>
<dbReference type="Proteomes" id="UP001419910">
    <property type="component" value="Unassembled WGS sequence"/>
</dbReference>
<evidence type="ECO:0000313" key="2">
    <source>
        <dbReference type="Proteomes" id="UP001419910"/>
    </source>
</evidence>
<proteinExistence type="predicted"/>
<dbReference type="RefSeq" id="WP_343889447.1">
    <property type="nucleotide sequence ID" value="NZ_BAAAEH010000022.1"/>
</dbReference>
<comment type="caution">
    <text evidence="1">The sequence shown here is derived from an EMBL/GenBank/DDBJ whole genome shotgun (WGS) entry which is preliminary data.</text>
</comment>
<sequence length="84" mass="10194">MMIEMDREEDEIAILAREKMIIGEGCGEAIDRNITEAEHDGRWSDMHKWHRVRLRVQRMRQQLDMTYALERSQNRREMVRAHRA</sequence>
<keyword evidence="2" id="KW-1185">Reference proteome</keyword>
<evidence type="ECO:0000313" key="1">
    <source>
        <dbReference type="EMBL" id="MEN2789776.1"/>
    </source>
</evidence>